<dbReference type="SUPFAM" id="SSF53474">
    <property type="entry name" value="alpha/beta-Hydrolases"/>
    <property type="match status" value="1"/>
</dbReference>
<reference evidence="6" key="1">
    <citation type="submission" date="2020-09" db="EMBL/GenBank/DDBJ databases">
        <title>Iningainema tapete sp. nov. (Scytonemataceae, Cyanobacteria) from greenhouses in central Florida (USA) produces two types of nodularin with biosynthetic potential for microcystin-LR and anabaenopeptins.</title>
        <authorList>
            <person name="Berthold D.E."/>
            <person name="Lefler F.W."/>
            <person name="Huang I.-S."/>
            <person name="Abdulla H."/>
            <person name="Zimba P.V."/>
            <person name="Laughinghouse H.D. IV."/>
        </authorList>
    </citation>
    <scope>NUCLEOTIDE SEQUENCE</scope>
    <source>
        <strain evidence="6">BLCCT55</strain>
    </source>
</reference>
<dbReference type="InterPro" id="IPR010802">
    <property type="entry name" value="DUF1400"/>
</dbReference>
<comment type="caution">
    <text evidence="6">The sequence shown here is derived from an EMBL/GenBank/DDBJ whole genome shotgun (WGS) entry which is preliminary data.</text>
</comment>
<dbReference type="Gene3D" id="3.40.50.1820">
    <property type="entry name" value="alpha/beta hydrolase"/>
    <property type="match status" value="1"/>
</dbReference>
<evidence type="ECO:0000313" key="7">
    <source>
        <dbReference type="Proteomes" id="UP000629098"/>
    </source>
</evidence>
<proteinExistence type="predicted"/>
<keyword evidence="1 6" id="KW-0378">Hydrolase</keyword>
<keyword evidence="2" id="KW-0442">Lipid degradation</keyword>
<keyword evidence="7" id="KW-1185">Reference proteome</keyword>
<evidence type="ECO:0000259" key="4">
    <source>
        <dbReference type="Pfam" id="PF07176"/>
    </source>
</evidence>
<dbReference type="Pfam" id="PF07176">
    <property type="entry name" value="DUF1400"/>
    <property type="match status" value="1"/>
</dbReference>
<evidence type="ECO:0000256" key="2">
    <source>
        <dbReference type="ARBA" id="ARBA00022963"/>
    </source>
</evidence>
<dbReference type="PANTHER" id="PTHR10272">
    <property type="entry name" value="PLATELET-ACTIVATING FACTOR ACETYLHYDROLASE"/>
    <property type="match status" value="1"/>
</dbReference>
<dbReference type="InterPro" id="IPR041127">
    <property type="entry name" value="PET_hydrolase/cutinase-like"/>
</dbReference>
<gene>
    <name evidence="6" type="ORF">ICL16_24995</name>
</gene>
<dbReference type="InterPro" id="IPR029058">
    <property type="entry name" value="AB_hydrolase_fold"/>
</dbReference>
<dbReference type="Pfam" id="PF12740">
    <property type="entry name" value="PETase"/>
    <property type="match status" value="1"/>
</dbReference>
<feature type="domain" description="PET hydrolase/cutinase-like" evidence="5">
    <location>
        <begin position="217"/>
        <end position="339"/>
    </location>
</feature>
<name>A0A8J6XY77_9CYAN</name>
<sequence length="542" mass="59235">MGVGLLCALAITQSNTNNSAQAAETAVLRIGPLEESITVTELEKIAETGKAPEGYESYSKRLSHAQRSQVLTALRTKFPVNLLYIDKLLNSKVGSTILQDLSTVIAREDNAGMQALRSGIIRGSTAPGGLSIASFIKAYPSERIIIDVEQAFKVAGNLNTSFKQTQQFITAIAPQLERKLTQINPPFDPSQTGSAQVQVLNFNWKDTKRQRQIPVDIYWSKDANNTKPLIVFSHGFSSLRTDMRYLAEHLASHGYVVAALEHPGSNKAYDNLATQGKVRIIKPQEFLERPRDISFVLDQLEKLNKTANNPLSGKLKVDQTILVGHSLGGGTTLSIAGAELQIDYLKKRCQKNLASVNYAEGLQCAAQALPKNSYQLRDTRVKRAIALNPVSSLMFGETGLEKVQVPLLMLASSADKSTPALTEQIIGFNKIPRDKWLVGIVGATHASVKDPSTTQDEATKPSTAFAGDEVFGEQAVDIRKYIKAITLAFAAQMTTEADKYAIFLTPEYAQSASTQAFPIHLVREIPQDAMTVVKQFVNKSSQ</sequence>
<accession>A0A8J6XY77</accession>
<evidence type="ECO:0000256" key="3">
    <source>
        <dbReference type="ARBA" id="ARBA00023098"/>
    </source>
</evidence>
<dbReference type="PANTHER" id="PTHR10272:SF13">
    <property type="entry name" value="POLY(ETHYLENE TEREPHTHALATE) HYDROLASE"/>
    <property type="match status" value="1"/>
</dbReference>
<dbReference type="GO" id="GO:0016042">
    <property type="term" value="P:lipid catabolic process"/>
    <property type="evidence" value="ECO:0007669"/>
    <property type="project" value="UniProtKB-KW"/>
</dbReference>
<dbReference type="GO" id="GO:0003847">
    <property type="term" value="F:1-alkyl-2-acetylglycerophosphocholine esterase activity"/>
    <property type="evidence" value="ECO:0007669"/>
    <property type="project" value="TreeGrafter"/>
</dbReference>
<protein>
    <submittedName>
        <fullName evidence="6">Alpha/beta hydrolase</fullName>
    </submittedName>
</protein>
<dbReference type="AlphaFoldDB" id="A0A8J6XY77"/>
<evidence type="ECO:0000256" key="1">
    <source>
        <dbReference type="ARBA" id="ARBA00022801"/>
    </source>
</evidence>
<keyword evidence="3" id="KW-0443">Lipid metabolism</keyword>
<evidence type="ECO:0000259" key="5">
    <source>
        <dbReference type="Pfam" id="PF12740"/>
    </source>
</evidence>
<dbReference type="EMBL" id="JACXAE010000076">
    <property type="protein sequence ID" value="MBD2775228.1"/>
    <property type="molecule type" value="Genomic_DNA"/>
</dbReference>
<dbReference type="Proteomes" id="UP000629098">
    <property type="component" value="Unassembled WGS sequence"/>
</dbReference>
<feature type="domain" description="DUF1400" evidence="4">
    <location>
        <begin position="22"/>
        <end position="147"/>
    </location>
</feature>
<evidence type="ECO:0000313" key="6">
    <source>
        <dbReference type="EMBL" id="MBD2775228.1"/>
    </source>
</evidence>
<organism evidence="6 7">
    <name type="scientific">Iningainema tapete BLCC-T55</name>
    <dbReference type="NCBI Taxonomy" id="2748662"/>
    <lineage>
        <taxon>Bacteria</taxon>
        <taxon>Bacillati</taxon>
        <taxon>Cyanobacteriota</taxon>
        <taxon>Cyanophyceae</taxon>
        <taxon>Nostocales</taxon>
        <taxon>Scytonemataceae</taxon>
        <taxon>Iningainema tapete</taxon>
    </lineage>
</organism>